<proteinExistence type="inferred from homology"/>
<dbReference type="GeneID" id="18765769"/>
<dbReference type="HOGENOM" id="CLU_022029_1_0_1"/>
<organism evidence="3 4">
    <name type="scientific">Marssonina brunnea f. sp. multigermtubi (strain MB_m1)</name>
    <name type="common">Marssonina leaf spot fungus</name>
    <dbReference type="NCBI Taxonomy" id="1072389"/>
    <lineage>
        <taxon>Eukaryota</taxon>
        <taxon>Fungi</taxon>
        <taxon>Dikarya</taxon>
        <taxon>Ascomycota</taxon>
        <taxon>Pezizomycotina</taxon>
        <taxon>Leotiomycetes</taxon>
        <taxon>Helotiales</taxon>
        <taxon>Drepanopezizaceae</taxon>
        <taxon>Drepanopeziza</taxon>
    </lineage>
</organism>
<dbReference type="PANTHER" id="PTHR12794">
    <property type="entry name" value="GEMIN2"/>
    <property type="match status" value="1"/>
</dbReference>
<keyword evidence="4" id="KW-1185">Reference proteome</keyword>
<dbReference type="GO" id="GO:0000387">
    <property type="term" value="P:spliceosomal snRNP assembly"/>
    <property type="evidence" value="ECO:0007669"/>
    <property type="project" value="InterPro"/>
</dbReference>
<comment type="similarity">
    <text evidence="1">Belongs to the gemin-2 family.</text>
</comment>
<feature type="compositionally biased region" description="Acidic residues" evidence="2">
    <location>
        <begin position="282"/>
        <end position="296"/>
    </location>
</feature>
<accession>K1WGH1</accession>
<dbReference type="InterPro" id="IPR035426">
    <property type="entry name" value="Gemin2/Brr1"/>
</dbReference>
<evidence type="ECO:0000256" key="1">
    <source>
        <dbReference type="ARBA" id="ARBA00025758"/>
    </source>
</evidence>
<dbReference type="GO" id="GO:0032797">
    <property type="term" value="C:SMN complex"/>
    <property type="evidence" value="ECO:0007669"/>
    <property type="project" value="TreeGrafter"/>
</dbReference>
<dbReference type="Proteomes" id="UP000006753">
    <property type="component" value="Unassembled WGS sequence"/>
</dbReference>
<feature type="region of interest" description="Disordered" evidence="2">
    <location>
        <begin position="273"/>
        <end position="296"/>
    </location>
</feature>
<dbReference type="Gene3D" id="1.20.58.1070">
    <property type="match status" value="1"/>
</dbReference>
<dbReference type="GO" id="GO:0005634">
    <property type="term" value="C:nucleus"/>
    <property type="evidence" value="ECO:0007669"/>
    <property type="project" value="TreeGrafter"/>
</dbReference>
<dbReference type="PANTHER" id="PTHR12794:SF0">
    <property type="entry name" value="GEM-ASSOCIATED PROTEIN 2"/>
    <property type="match status" value="1"/>
</dbReference>
<dbReference type="KEGG" id="mbe:MBM_09834"/>
<dbReference type="OrthoDB" id="428895at2759"/>
<name>K1WGH1_MARBU</name>
<feature type="region of interest" description="Disordered" evidence="2">
    <location>
        <begin position="1"/>
        <end position="26"/>
    </location>
</feature>
<sequence>MSTLKRKSRGDTPEEVYNSAKHRKSTIEARVDPTTGQRSALPGLDDHVLQYSDDGDFDYDNNMDALAYLRAVRQEATGIPNLLVAPRTPLLSTNRDIYENGVGDFRGYYEDGAYVAQSVEPEVLEEEDTQLAYFDSILRRYETLRDQLEQIPPREAIDRLGLDHPTYVERMNKTLTQWWIRKMKTLNPRPAQIACFDKGSVLRLLRLMTQGTLLKRNLGLEATMSRWVWSLLAKLPERGELSSEEIGVVRDLGKKAVLVAIGLRGQKQWEEEIGEVDGAVDGGEDGGEDEEEEGEIANEDEIALDMDDDADDEGVKAAIPLDPSGTGTHNQHARELSMQEEGKLTAESLILPIQQEAYIATESIENTDGLAETKARVLARWKEQCATGELPTTQISMIGPVQPEKAVPVVDANSNAKATVDMIITVAGEFYGQRDLLEFRGGWADIA</sequence>
<gene>
    <name evidence="3" type="ORF">MBM_09834</name>
</gene>
<dbReference type="EMBL" id="JH921471">
    <property type="protein sequence ID" value="EKD11971.1"/>
    <property type="molecule type" value="Genomic_DNA"/>
</dbReference>
<dbReference type="AlphaFoldDB" id="K1WGH1"/>
<dbReference type="OMA" id="HQNSGID"/>
<reference evidence="3 4" key="1">
    <citation type="journal article" date="2012" name="BMC Genomics">
        <title>Sequencing the genome of Marssonina brunnea reveals fungus-poplar co-evolution.</title>
        <authorList>
            <person name="Zhu S."/>
            <person name="Cao Y.-Z."/>
            <person name="Jiang C."/>
            <person name="Tan B.-Y."/>
            <person name="Wang Z."/>
            <person name="Feng S."/>
            <person name="Zhang L."/>
            <person name="Su X.-H."/>
            <person name="Brejova B."/>
            <person name="Vinar T."/>
            <person name="Xu M."/>
            <person name="Wang M.-X."/>
            <person name="Zhang S.-G."/>
            <person name="Huang M.-R."/>
            <person name="Wu R."/>
            <person name="Zhou Y."/>
        </authorList>
    </citation>
    <scope>NUCLEOTIDE SEQUENCE [LARGE SCALE GENOMIC DNA]</scope>
    <source>
        <strain evidence="3 4">MB_m1</strain>
    </source>
</reference>
<evidence type="ECO:0000313" key="3">
    <source>
        <dbReference type="EMBL" id="EKD11971.1"/>
    </source>
</evidence>
<dbReference type="eggNOG" id="ENOG502SCAA">
    <property type="taxonomic scope" value="Eukaryota"/>
</dbReference>
<evidence type="ECO:0000256" key="2">
    <source>
        <dbReference type="SAM" id="MobiDB-lite"/>
    </source>
</evidence>
<dbReference type="InParanoid" id="K1WGH1"/>
<protein>
    <submittedName>
        <fullName evidence="3">Uncharacterized protein</fullName>
    </submittedName>
</protein>
<dbReference type="Pfam" id="PF04938">
    <property type="entry name" value="SIP1"/>
    <property type="match status" value="1"/>
</dbReference>
<evidence type="ECO:0000313" key="4">
    <source>
        <dbReference type="Proteomes" id="UP000006753"/>
    </source>
</evidence>